<dbReference type="EMBL" id="JACBNQ010000002">
    <property type="protein sequence ID" value="NYB73300.1"/>
    <property type="molecule type" value="Genomic_DNA"/>
</dbReference>
<sequence>MVYYVLFNDVDNGMKLYNLLKSAKIAVTIAPAPREASKCCGISLLFKNKEDIPFIQECITNNNIEINKIFETESKINPKRDKFC</sequence>
<reference evidence="2" key="1">
    <citation type="submission" date="2020-07" db="EMBL/GenBank/DDBJ databases">
        <title>Genomic analysis of a strain of Sedimentibacter Hydroxybenzoicus DSM7310.</title>
        <authorList>
            <person name="Ma S."/>
        </authorList>
    </citation>
    <scope>NUCLEOTIDE SEQUENCE</scope>
    <source>
        <strain evidence="2">DSM 7310</strain>
    </source>
</reference>
<feature type="domain" description="Putative Se/S carrier protein-like" evidence="1">
    <location>
        <begin position="3"/>
        <end position="71"/>
    </location>
</feature>
<keyword evidence="3" id="KW-1185">Reference proteome</keyword>
<evidence type="ECO:0000313" key="2">
    <source>
        <dbReference type="EMBL" id="NYB73300.1"/>
    </source>
</evidence>
<proteinExistence type="predicted"/>
<dbReference type="AlphaFoldDB" id="A0A974GVQ4"/>
<dbReference type="Proteomes" id="UP000611629">
    <property type="component" value="Unassembled WGS sequence"/>
</dbReference>
<protein>
    <submittedName>
        <fullName evidence="2">DUF3343 domain-containing protein</fullName>
    </submittedName>
</protein>
<dbReference type="Pfam" id="PF11823">
    <property type="entry name" value="Se_S_carrier"/>
    <property type="match status" value="1"/>
</dbReference>
<dbReference type="InterPro" id="IPR021778">
    <property type="entry name" value="Se/S_carrier-like"/>
</dbReference>
<comment type="caution">
    <text evidence="2">The sequence shown here is derived from an EMBL/GenBank/DDBJ whole genome shotgun (WGS) entry which is preliminary data.</text>
</comment>
<accession>A0A974GVQ4</accession>
<dbReference type="RefSeq" id="WP_179236981.1">
    <property type="nucleotide sequence ID" value="NZ_JACBNQ010000002.1"/>
</dbReference>
<name>A0A974GVQ4_SEDHY</name>
<organism evidence="2 3">
    <name type="scientific">Sedimentibacter hydroxybenzoicus DSM 7310</name>
    <dbReference type="NCBI Taxonomy" id="1123245"/>
    <lineage>
        <taxon>Bacteria</taxon>
        <taxon>Bacillati</taxon>
        <taxon>Bacillota</taxon>
        <taxon>Tissierellia</taxon>
        <taxon>Sedimentibacter</taxon>
    </lineage>
</organism>
<evidence type="ECO:0000313" key="3">
    <source>
        <dbReference type="Proteomes" id="UP000611629"/>
    </source>
</evidence>
<gene>
    <name evidence="2" type="ORF">HZF24_04010</name>
</gene>
<evidence type="ECO:0000259" key="1">
    <source>
        <dbReference type="Pfam" id="PF11823"/>
    </source>
</evidence>